<reference evidence="2" key="1">
    <citation type="submission" date="2014-11" db="EMBL/GenBank/DDBJ databases">
        <authorList>
            <person name="Amaro Gonzalez C."/>
        </authorList>
    </citation>
    <scope>NUCLEOTIDE SEQUENCE</scope>
</reference>
<name>A0A0E9XUI9_ANGAN</name>
<evidence type="ECO:0000256" key="1">
    <source>
        <dbReference type="SAM" id="Phobius"/>
    </source>
</evidence>
<reference evidence="2" key="2">
    <citation type="journal article" date="2015" name="Fish Shellfish Immunol.">
        <title>Early steps in the European eel (Anguilla anguilla)-Vibrio vulnificus interaction in the gills: Role of the RtxA13 toxin.</title>
        <authorList>
            <person name="Callol A."/>
            <person name="Pajuelo D."/>
            <person name="Ebbesson L."/>
            <person name="Teles M."/>
            <person name="MacKenzie S."/>
            <person name="Amaro C."/>
        </authorList>
    </citation>
    <scope>NUCLEOTIDE SEQUENCE</scope>
</reference>
<dbReference type="EMBL" id="GBXM01003042">
    <property type="protein sequence ID" value="JAI05536.1"/>
    <property type="molecule type" value="Transcribed_RNA"/>
</dbReference>
<keyword evidence="1" id="KW-0472">Membrane</keyword>
<sequence length="87" mass="9617">MPNLLPRSQCTMGCNCLWSPSKTIWLGLWLTSGMKASGSVAMAHSSMIICCKFSILVIFGFEAAVQVHRMTSCFTSSSCRARFRSFL</sequence>
<keyword evidence="1" id="KW-0812">Transmembrane</keyword>
<feature type="transmembrane region" description="Helical" evidence="1">
    <location>
        <begin position="41"/>
        <end position="61"/>
    </location>
</feature>
<dbReference type="AlphaFoldDB" id="A0A0E9XUI9"/>
<organism evidence="2">
    <name type="scientific">Anguilla anguilla</name>
    <name type="common">European freshwater eel</name>
    <name type="synonym">Muraena anguilla</name>
    <dbReference type="NCBI Taxonomy" id="7936"/>
    <lineage>
        <taxon>Eukaryota</taxon>
        <taxon>Metazoa</taxon>
        <taxon>Chordata</taxon>
        <taxon>Craniata</taxon>
        <taxon>Vertebrata</taxon>
        <taxon>Euteleostomi</taxon>
        <taxon>Actinopterygii</taxon>
        <taxon>Neopterygii</taxon>
        <taxon>Teleostei</taxon>
        <taxon>Anguilliformes</taxon>
        <taxon>Anguillidae</taxon>
        <taxon>Anguilla</taxon>
    </lineage>
</organism>
<evidence type="ECO:0000313" key="2">
    <source>
        <dbReference type="EMBL" id="JAI05536.1"/>
    </source>
</evidence>
<accession>A0A0E9XUI9</accession>
<proteinExistence type="predicted"/>
<protein>
    <submittedName>
        <fullName evidence="2">Uncharacterized protein</fullName>
    </submittedName>
</protein>
<keyword evidence="1" id="KW-1133">Transmembrane helix</keyword>